<dbReference type="Proteomes" id="UP001642260">
    <property type="component" value="Unassembled WGS sequence"/>
</dbReference>
<dbReference type="PANTHER" id="PTHR33167:SF64">
    <property type="entry name" value="F16A14.15"/>
    <property type="match status" value="1"/>
</dbReference>
<evidence type="ECO:0000313" key="1">
    <source>
        <dbReference type="EMBL" id="CAH8356841.1"/>
    </source>
</evidence>
<sequence>MGLPNPGPSSKAVLWKERTFIDLEGCGNNNHNMFYNECSYSSSPKSKFYGTGYTYPNGGRSDYRPGKPSLESNGKDVKFVRDLNLNVTLFSNTPVVEVRKDEEERLATLPWLVKPKSACNSEVADGRRNQKISDAVQREAETEKINTNLNIPRDECNAERDKVRMMLDINEPCEPLSDADEQLEEQTGTKVSVSNKCHIDLNMSVSEEEEDEIDLSPHLLDIDIAQFEVFSRNDGELENEFGSNGSQGGTVHTAVEEV</sequence>
<organism evidence="1 2">
    <name type="scientific">Eruca vesicaria subsp. sativa</name>
    <name type="common">Garden rocket</name>
    <name type="synonym">Eruca sativa</name>
    <dbReference type="NCBI Taxonomy" id="29727"/>
    <lineage>
        <taxon>Eukaryota</taxon>
        <taxon>Viridiplantae</taxon>
        <taxon>Streptophyta</taxon>
        <taxon>Embryophyta</taxon>
        <taxon>Tracheophyta</taxon>
        <taxon>Spermatophyta</taxon>
        <taxon>Magnoliopsida</taxon>
        <taxon>eudicotyledons</taxon>
        <taxon>Gunneridae</taxon>
        <taxon>Pentapetalae</taxon>
        <taxon>rosids</taxon>
        <taxon>malvids</taxon>
        <taxon>Brassicales</taxon>
        <taxon>Brassicaceae</taxon>
        <taxon>Brassiceae</taxon>
        <taxon>Eruca</taxon>
    </lineage>
</organism>
<dbReference type="EMBL" id="CAKOAT010221599">
    <property type="protein sequence ID" value="CAH8356841.1"/>
    <property type="molecule type" value="Genomic_DNA"/>
</dbReference>
<evidence type="ECO:0000313" key="2">
    <source>
        <dbReference type="Proteomes" id="UP001642260"/>
    </source>
</evidence>
<accession>A0ABC8KD03</accession>
<name>A0ABC8KD03_ERUVS</name>
<dbReference type="AlphaFoldDB" id="A0ABC8KD03"/>
<dbReference type="Pfam" id="PF05904">
    <property type="entry name" value="DUF863"/>
    <property type="match status" value="1"/>
</dbReference>
<proteinExistence type="predicted"/>
<comment type="caution">
    <text evidence="1">The sequence shown here is derived from an EMBL/GenBank/DDBJ whole genome shotgun (WGS) entry which is preliminary data.</text>
</comment>
<protein>
    <submittedName>
        <fullName evidence="1">Uncharacterized protein</fullName>
    </submittedName>
</protein>
<dbReference type="PANTHER" id="PTHR33167">
    <property type="entry name" value="TRANSCRIPTION FACTOR, PUTATIVE (DUF863)-RELATED"/>
    <property type="match status" value="1"/>
</dbReference>
<keyword evidence="2" id="KW-1185">Reference proteome</keyword>
<reference evidence="1 2" key="1">
    <citation type="submission" date="2022-03" db="EMBL/GenBank/DDBJ databases">
        <authorList>
            <person name="Macdonald S."/>
            <person name="Ahmed S."/>
            <person name="Newling K."/>
        </authorList>
    </citation>
    <scope>NUCLEOTIDE SEQUENCE [LARGE SCALE GENOMIC DNA]</scope>
</reference>
<gene>
    <name evidence="1" type="ORF">ERUC_LOCUS22596</name>
</gene>
<dbReference type="InterPro" id="IPR008581">
    <property type="entry name" value="DUF863_pln"/>
</dbReference>